<feature type="signal peptide" evidence="4">
    <location>
        <begin position="1"/>
        <end position="20"/>
    </location>
</feature>
<evidence type="ECO:0000256" key="2">
    <source>
        <dbReference type="ARBA" id="ARBA00022801"/>
    </source>
</evidence>
<evidence type="ECO:0000256" key="3">
    <source>
        <dbReference type="ARBA" id="ARBA00022825"/>
    </source>
</evidence>
<dbReference type="GO" id="GO:0005829">
    <property type="term" value="C:cytosol"/>
    <property type="evidence" value="ECO:0007669"/>
    <property type="project" value="TreeGrafter"/>
</dbReference>
<dbReference type="Pfam" id="PF00326">
    <property type="entry name" value="Peptidase_S9"/>
    <property type="match status" value="1"/>
</dbReference>
<feature type="domain" description="Peptidase S9 prolyl oligopeptidase catalytic" evidence="5">
    <location>
        <begin position="486"/>
        <end position="688"/>
    </location>
</feature>
<dbReference type="SUPFAM" id="SSF50993">
    <property type="entry name" value="Peptidase/esterase 'gauge' domain"/>
    <property type="match status" value="1"/>
</dbReference>
<dbReference type="Gene3D" id="3.40.50.1820">
    <property type="entry name" value="alpha/beta hydrolase"/>
    <property type="match status" value="1"/>
</dbReference>
<evidence type="ECO:0000259" key="6">
    <source>
        <dbReference type="Pfam" id="PF02897"/>
    </source>
</evidence>
<accession>A0A6J4MZC1</accession>
<dbReference type="SUPFAM" id="SSF53474">
    <property type="entry name" value="alpha/beta-Hydrolases"/>
    <property type="match status" value="1"/>
</dbReference>
<name>A0A6J4MZC1_9BACT</name>
<protein>
    <submittedName>
        <fullName evidence="7">Prolyl endopeptidase</fullName>
        <ecNumber evidence="7">3.4.21.26</ecNumber>
    </submittedName>
</protein>
<evidence type="ECO:0000313" key="7">
    <source>
        <dbReference type="EMBL" id="CAA9370382.1"/>
    </source>
</evidence>
<keyword evidence="1" id="KW-0645">Protease</keyword>
<dbReference type="GO" id="GO:0004252">
    <property type="term" value="F:serine-type endopeptidase activity"/>
    <property type="evidence" value="ECO:0007669"/>
    <property type="project" value="UniProtKB-EC"/>
</dbReference>
<proteinExistence type="predicted"/>
<reference evidence="7" key="1">
    <citation type="submission" date="2020-02" db="EMBL/GenBank/DDBJ databases">
        <authorList>
            <person name="Meier V. D."/>
        </authorList>
    </citation>
    <scope>NUCLEOTIDE SEQUENCE</scope>
    <source>
        <strain evidence="7">AVDCRST_MAG89</strain>
    </source>
</reference>
<gene>
    <name evidence="7" type="ORF">AVDCRST_MAG89-4544</name>
</gene>
<dbReference type="EMBL" id="CADCTV010000953">
    <property type="protein sequence ID" value="CAA9370382.1"/>
    <property type="molecule type" value="Genomic_DNA"/>
</dbReference>
<dbReference type="PRINTS" id="PR00862">
    <property type="entry name" value="PROLIGOPTASE"/>
</dbReference>
<dbReference type="InterPro" id="IPR051167">
    <property type="entry name" value="Prolyl_oligopep/macrocyclase"/>
</dbReference>
<dbReference type="Gene3D" id="2.130.10.120">
    <property type="entry name" value="Prolyl oligopeptidase, N-terminal domain"/>
    <property type="match status" value="1"/>
</dbReference>
<dbReference type="EC" id="3.4.21.26" evidence="7"/>
<keyword evidence="4" id="KW-0732">Signal</keyword>
<dbReference type="AlphaFoldDB" id="A0A6J4MZC1"/>
<dbReference type="PANTHER" id="PTHR42881">
    <property type="entry name" value="PROLYL ENDOPEPTIDASE"/>
    <property type="match status" value="1"/>
</dbReference>
<dbReference type="InterPro" id="IPR023302">
    <property type="entry name" value="Pept_S9A_N"/>
</dbReference>
<dbReference type="InterPro" id="IPR029058">
    <property type="entry name" value="AB_hydrolase_fold"/>
</dbReference>
<feature type="chain" id="PRO_5026998418" evidence="4">
    <location>
        <begin position="21"/>
        <end position="690"/>
    </location>
</feature>
<evidence type="ECO:0000256" key="4">
    <source>
        <dbReference type="SAM" id="SignalP"/>
    </source>
</evidence>
<organism evidence="7">
    <name type="scientific">uncultured Gemmatimonadota bacterium</name>
    <dbReference type="NCBI Taxonomy" id="203437"/>
    <lineage>
        <taxon>Bacteria</taxon>
        <taxon>Pseudomonadati</taxon>
        <taxon>Gemmatimonadota</taxon>
        <taxon>environmental samples</taxon>
    </lineage>
</organism>
<dbReference type="InterPro" id="IPR002470">
    <property type="entry name" value="Peptidase_S9A"/>
</dbReference>
<dbReference type="PANTHER" id="PTHR42881:SF13">
    <property type="entry name" value="PROLYL ENDOPEPTIDASE"/>
    <property type="match status" value="1"/>
</dbReference>
<evidence type="ECO:0000259" key="5">
    <source>
        <dbReference type="Pfam" id="PF00326"/>
    </source>
</evidence>
<feature type="domain" description="Peptidase S9A N-terminal" evidence="6">
    <location>
        <begin position="23"/>
        <end position="410"/>
    </location>
</feature>
<dbReference type="InterPro" id="IPR001375">
    <property type="entry name" value="Peptidase_S9_cat"/>
</dbReference>
<keyword evidence="2 7" id="KW-0378">Hydrolase</keyword>
<evidence type="ECO:0000256" key="1">
    <source>
        <dbReference type="ARBA" id="ARBA00022670"/>
    </source>
</evidence>
<dbReference type="GO" id="GO:0070012">
    <property type="term" value="F:oligopeptidase activity"/>
    <property type="evidence" value="ECO:0007669"/>
    <property type="project" value="TreeGrafter"/>
</dbReference>
<keyword evidence="3" id="KW-0720">Serine protease</keyword>
<dbReference type="GO" id="GO:0006508">
    <property type="term" value="P:proteolysis"/>
    <property type="evidence" value="ECO:0007669"/>
    <property type="project" value="UniProtKB-KW"/>
</dbReference>
<sequence>MKLRNALVLGLLLPAAPVSAQQPDDPFQWLEDVEGARSMEWVQAHNRATTEELEQHPAYRPIYDRTLQILNSRERIAFPDVRGEWIYNFWQDQEKPRGVWRRTRWDSYLGSAPQWETVLDVDSLARAESVAWSWAGASCLEPQERLCLVRLSRGGADAVQVREFDTQTRRFVQGGFFLPEAKQSIAWRGADALIVARDFGEGTMTTSGYPRSVRLWRRGTPLQSATTLMEVPATDMGVWAGSMRTADRTWYVVSHRPSFFEGTTHLLQGDRLVKLDLPLDADISLVRDQMAVYLRSPWQAGGTTHAAGSLIAMPIERFLAGQRTFQVVVQPGERSTIQDVSATRDFLLVSMLNNVRGELRKFSLRDGRWTGETVPASGVGSVGVAETSPDDNRFFFSFTGFTQPTTLFLSDERGVREVRRLPAMFNAAGLVTEQFEATSKDGTRVPYFVVRKEGVALDGNTPTLLYAYGGFEVAQTPGYNATVGAAWLERGGVYVLANIRGGGEFGPEWHRAGLKENRQRVYDDFIAVAEDLVTRRITTPRRLGIMGGSNGGLLVGVALTQRPELFNAVVVQVPLLDMRRYNKLLAGASWMAEYGNPDVPEEWAYISRYSPYQNVRAGQRYPRVLFTTTTRDDRVHPGHARKMAALMESMGYPVYYFENTEGGHGSGVTSEQRARTLAITYTYLLKRLAD</sequence>
<dbReference type="Pfam" id="PF02897">
    <property type="entry name" value="Peptidase_S9_N"/>
    <property type="match status" value="1"/>
</dbReference>